<keyword evidence="2" id="KW-1185">Reference proteome</keyword>
<evidence type="ECO:0000313" key="1">
    <source>
        <dbReference type="EMBL" id="EOR96020.1"/>
    </source>
</evidence>
<protein>
    <submittedName>
        <fullName evidence="1">Uncharacterized protein</fullName>
    </submittedName>
</protein>
<dbReference type="EMBL" id="AQPN01000032">
    <property type="protein sequence ID" value="EOR96020.1"/>
    <property type="molecule type" value="Genomic_DNA"/>
</dbReference>
<sequence>MCKIKRKVEPEKKYKLKVEAKGADIRVFLDNEREPVLKINDNEFVKGTIGLRSYDALPSYGNMKIVK</sequence>
<proteinExistence type="predicted"/>
<dbReference type="OrthoDB" id="9757939at2"/>
<name>R9GWX2_9SPHI</name>
<dbReference type="RefSeq" id="WP_016194081.1">
    <property type="nucleotide sequence ID" value="NZ_AQPN01000032.1"/>
</dbReference>
<dbReference type="Gene3D" id="2.60.120.560">
    <property type="entry name" value="Exo-inulinase, domain 1"/>
    <property type="match status" value="1"/>
</dbReference>
<dbReference type="AlphaFoldDB" id="R9GWX2"/>
<gene>
    <name evidence="1" type="ORF">ADIARSV_0836</name>
</gene>
<accession>R9GWX2</accession>
<reference evidence="1 2" key="1">
    <citation type="journal article" date="2013" name="Genome Announc.">
        <title>Draft Genome Sequence of Arcticibacter svalbardensis Strain MN12-7T, a Member of the Family Sphingobacteriaceae Isolated from an Arctic Soil Sample.</title>
        <authorList>
            <person name="Shivaji S."/>
            <person name="Ara S."/>
            <person name="Prasad S."/>
            <person name="Manasa B.P."/>
            <person name="Begum Z."/>
            <person name="Singh A."/>
            <person name="Kumar Pinnaka A."/>
        </authorList>
    </citation>
    <scope>NUCLEOTIDE SEQUENCE [LARGE SCALE GENOMIC DNA]</scope>
    <source>
        <strain evidence="1 2">MN12-7</strain>
    </source>
</reference>
<organism evidence="1 2">
    <name type="scientific">Arcticibacter svalbardensis MN12-7</name>
    <dbReference type="NCBI Taxonomy" id="1150600"/>
    <lineage>
        <taxon>Bacteria</taxon>
        <taxon>Pseudomonadati</taxon>
        <taxon>Bacteroidota</taxon>
        <taxon>Sphingobacteriia</taxon>
        <taxon>Sphingobacteriales</taxon>
        <taxon>Sphingobacteriaceae</taxon>
        <taxon>Arcticibacter</taxon>
    </lineage>
</organism>
<dbReference type="eggNOG" id="COG3533">
    <property type="taxonomic scope" value="Bacteria"/>
</dbReference>
<dbReference type="Proteomes" id="UP000014174">
    <property type="component" value="Unassembled WGS sequence"/>
</dbReference>
<comment type="caution">
    <text evidence="1">The sequence shown here is derived from an EMBL/GenBank/DDBJ whole genome shotgun (WGS) entry which is preliminary data.</text>
</comment>
<evidence type="ECO:0000313" key="2">
    <source>
        <dbReference type="Proteomes" id="UP000014174"/>
    </source>
</evidence>